<organism evidence="9 10">
    <name type="scientific">Venturia inaequalis</name>
    <name type="common">Apple scab fungus</name>
    <dbReference type="NCBI Taxonomy" id="5025"/>
    <lineage>
        <taxon>Eukaryota</taxon>
        <taxon>Fungi</taxon>
        <taxon>Dikarya</taxon>
        <taxon>Ascomycota</taxon>
        <taxon>Pezizomycotina</taxon>
        <taxon>Dothideomycetes</taxon>
        <taxon>Pleosporomycetidae</taxon>
        <taxon>Venturiales</taxon>
        <taxon>Venturiaceae</taxon>
        <taxon>Venturia</taxon>
    </lineage>
</organism>
<feature type="domain" description="Exocyst complex component Sec10-like alpha-helical bundle" evidence="7">
    <location>
        <begin position="201"/>
        <end position="862"/>
    </location>
</feature>
<dbReference type="InterPro" id="IPR009976">
    <property type="entry name" value="Sec10-like"/>
</dbReference>
<evidence type="ECO:0000256" key="2">
    <source>
        <dbReference type="ARBA" id="ARBA00022448"/>
    </source>
</evidence>
<dbReference type="Pfam" id="PF20667">
    <property type="entry name" value="Sec10_N"/>
    <property type="match status" value="1"/>
</dbReference>
<dbReference type="EMBL" id="WNWS01000043">
    <property type="protein sequence ID" value="KAE9985102.1"/>
    <property type="molecule type" value="Genomic_DNA"/>
</dbReference>
<comment type="caution">
    <text evidence="9">The sequence shown here is derived from an EMBL/GenBank/DDBJ whole genome shotgun (WGS) entry which is preliminary data.</text>
</comment>
<feature type="region of interest" description="Disordered" evidence="6">
    <location>
        <begin position="217"/>
        <end position="249"/>
    </location>
</feature>
<proteinExistence type="inferred from homology"/>
<evidence type="ECO:0000256" key="6">
    <source>
        <dbReference type="SAM" id="MobiDB-lite"/>
    </source>
</evidence>
<feature type="domain" description="Exocyst complex component Sec10 N-terminal" evidence="8">
    <location>
        <begin position="68"/>
        <end position="190"/>
    </location>
</feature>
<keyword evidence="3" id="KW-0268">Exocytosis</keyword>
<comment type="similarity">
    <text evidence="1">Belongs to the SEC10 family.</text>
</comment>
<reference evidence="9 10" key="1">
    <citation type="submission" date="2018-12" db="EMBL/GenBank/DDBJ databases">
        <title>Venturia inaequalis Genome Resource.</title>
        <authorList>
            <person name="Lichtner F.J."/>
        </authorList>
    </citation>
    <scope>NUCLEOTIDE SEQUENCE [LARGE SCALE GENOMIC DNA]</scope>
    <source>
        <strain evidence="9 10">120213</strain>
    </source>
</reference>
<gene>
    <name evidence="9" type="ORF">EG328_007873</name>
</gene>
<dbReference type="PANTHER" id="PTHR12100">
    <property type="entry name" value="SEC10"/>
    <property type="match status" value="1"/>
</dbReference>
<protein>
    <recommendedName>
        <fullName evidence="11">Exocyst complex component Sec10</fullName>
    </recommendedName>
</protein>
<evidence type="ECO:0000313" key="9">
    <source>
        <dbReference type="EMBL" id="KAE9985102.1"/>
    </source>
</evidence>
<sequence>MAYPRASEAPSIRSQDTRRSTITRGSNFHLDTFESKDFIVKDFVETLSENATSRRSAPASTQQAAFDPKPLIRTFEAALSRLGSLSEELTEQETDLSAAVRRAESQHNQTVSSLSRKLEEATDQFNRLENTLNGGIGDSPSTDAGGAVALQIGEKLEELERQRQRAVDTKDLIDYWIEVSEKGSLSRLEDKRRLGGDSKVQCAAIARQLLKMSHRLDPEGSSQMNGKRANATNGAQSKDMLGSNDNGTTNRTRVVIEKFLESLEKDLLDQFDDHYRRQNLNGMRDCAVAVRDFNDGSSVIGMFVNQHQFFIDKSQLVTEAVGGDAETWERIADADAEPPGVEPGLQALIDEIRLVVQEECFTIKRAFPFYEEVLTRFLQRVFQQSIQQRLELVLEKAESISTLAFLRTVQTSRSYISSMVEDLKSHGLTEHPEPATPQIVSFLDQQMEELFTPYLTGVAYIDREKKSLEYLYRALLFKFTMYHERRKKVTSASMLDRMAQRSRQFVDSTREAYFDKLDTADLPASQKAMLIRLAGIKPAESNGDKKAEIEVTEDDGQLEVPKAKKMLRWLAEGVGRGLELNGGGTETPKDVQALHQLLITHMGDIYIDSSLDWAVDMATSQESVTKVEPDLSFLPSLRISIQILHLLQTSVNTMLLPLALSNVTIRRDVEKMTTATISRLESKVSIILHKTLDVSLAWTARLLANQKKTDFKPKEEDADSAIGALQTPTCLSIFTFLSKVANLANTTLDGSNLSSFLSELALGLRSLLLEHLKKFPVSLLGGIILSKDVAKYEELVQGWKCDGTVWERQEGMKVVKDVANLFIISPEALRERLRGSGKGSEEVAELRKYVKRREDVGSVGVQAVLSGL</sequence>
<evidence type="ECO:0000259" key="8">
    <source>
        <dbReference type="Pfam" id="PF20667"/>
    </source>
</evidence>
<evidence type="ECO:0000256" key="3">
    <source>
        <dbReference type="ARBA" id="ARBA00022483"/>
    </source>
</evidence>
<evidence type="ECO:0000256" key="4">
    <source>
        <dbReference type="ARBA" id="ARBA00023054"/>
    </source>
</evidence>
<dbReference type="InterPro" id="IPR048627">
    <property type="entry name" value="Sec10_HB"/>
</dbReference>
<dbReference type="Proteomes" id="UP000447873">
    <property type="component" value="Unassembled WGS sequence"/>
</dbReference>
<accession>A0A8H3VCI0</accession>
<keyword evidence="2" id="KW-0813">Transport</keyword>
<evidence type="ECO:0000259" key="7">
    <source>
        <dbReference type="Pfam" id="PF07393"/>
    </source>
</evidence>
<dbReference type="Pfam" id="PF07393">
    <property type="entry name" value="Sec10_HB"/>
    <property type="match status" value="1"/>
</dbReference>
<feature type="region of interest" description="Disordered" evidence="6">
    <location>
        <begin position="1"/>
        <end position="20"/>
    </location>
</feature>
<evidence type="ECO:0000256" key="5">
    <source>
        <dbReference type="SAM" id="Coils"/>
    </source>
</evidence>
<keyword evidence="4 5" id="KW-0175">Coiled coil</keyword>
<dbReference type="InterPro" id="IPR048625">
    <property type="entry name" value="Sec10_N"/>
</dbReference>
<feature type="compositionally biased region" description="Polar residues" evidence="6">
    <location>
        <begin position="220"/>
        <end position="236"/>
    </location>
</feature>
<dbReference type="GO" id="GO:0006887">
    <property type="term" value="P:exocytosis"/>
    <property type="evidence" value="ECO:0007669"/>
    <property type="project" value="UniProtKB-KW"/>
</dbReference>
<dbReference type="AlphaFoldDB" id="A0A8H3VCI0"/>
<evidence type="ECO:0008006" key="11">
    <source>
        <dbReference type="Google" id="ProtNLM"/>
    </source>
</evidence>
<dbReference type="PANTHER" id="PTHR12100:SF0">
    <property type="entry name" value="EXOCYST COMPLEX COMPONENT 5"/>
    <property type="match status" value="1"/>
</dbReference>
<evidence type="ECO:0000313" key="10">
    <source>
        <dbReference type="Proteomes" id="UP000447873"/>
    </source>
</evidence>
<feature type="coiled-coil region" evidence="5">
    <location>
        <begin position="86"/>
        <end position="169"/>
    </location>
</feature>
<evidence type="ECO:0000256" key="1">
    <source>
        <dbReference type="ARBA" id="ARBA00006572"/>
    </source>
</evidence>
<name>A0A8H3VCI0_VENIN</name>
<dbReference type="GO" id="GO:0000145">
    <property type="term" value="C:exocyst"/>
    <property type="evidence" value="ECO:0007669"/>
    <property type="project" value="TreeGrafter"/>
</dbReference>
<dbReference type="GO" id="GO:0006893">
    <property type="term" value="P:Golgi to plasma membrane transport"/>
    <property type="evidence" value="ECO:0007669"/>
    <property type="project" value="TreeGrafter"/>
</dbReference>